<dbReference type="CDD" id="cd06558">
    <property type="entry name" value="crotonase-like"/>
    <property type="match status" value="1"/>
</dbReference>
<name>A0ABX1GAH5_9GAMM</name>
<dbReference type="SUPFAM" id="SSF52096">
    <property type="entry name" value="ClpP/crotonase"/>
    <property type="match status" value="1"/>
</dbReference>
<comment type="similarity">
    <text evidence="1">Belongs to the enoyl-CoA hydratase/isomerase family.</text>
</comment>
<evidence type="ECO:0000313" key="3">
    <source>
        <dbReference type="Proteomes" id="UP000765845"/>
    </source>
</evidence>
<dbReference type="InterPro" id="IPR014748">
    <property type="entry name" value="Enoyl-CoA_hydra_C"/>
</dbReference>
<proteinExistence type="inferred from homology"/>
<sequence length="283" mass="30618">MTDDILLKDLSDNILTLTLNRPKHRNALNPNLMRALLDALNDATEDARVRCVILQGVGKDFCAGGDIAAAKDANNTTELSAEEKAAAELRAAKRGPVSAELMTRWLRRNAEVARIIHTMPKPVISVLKGNVVGAGIGLALACDFRVVADTAKLTSGFVKVGYSGDFGISYFLTKNLGPAKAKEVLMLNRPIYGETLNTLGLATQYTSADEASSCARELAIELANSAPISLAYMKQNVRIAMEKELDISLDMESINQNRSGSTNDSKEAIKAFFEKRQPVFQGT</sequence>
<dbReference type="RefSeq" id="WP_168448509.1">
    <property type="nucleotide sequence ID" value="NZ_JAAWWK010000001.1"/>
</dbReference>
<dbReference type="PANTHER" id="PTHR43459">
    <property type="entry name" value="ENOYL-COA HYDRATASE"/>
    <property type="match status" value="1"/>
</dbReference>
<accession>A0ABX1GAH5</accession>
<dbReference type="EMBL" id="JAAWWK010000001">
    <property type="protein sequence ID" value="NKI15960.1"/>
    <property type="molecule type" value="Genomic_DNA"/>
</dbReference>
<keyword evidence="3" id="KW-1185">Reference proteome</keyword>
<evidence type="ECO:0000256" key="1">
    <source>
        <dbReference type="ARBA" id="ARBA00005254"/>
    </source>
</evidence>
<evidence type="ECO:0000313" key="2">
    <source>
        <dbReference type="EMBL" id="NKI15960.1"/>
    </source>
</evidence>
<organism evidence="2 3">
    <name type="scientific">Spongiibacter thalassae</name>
    <dbReference type="NCBI Taxonomy" id="2721624"/>
    <lineage>
        <taxon>Bacteria</taxon>
        <taxon>Pseudomonadati</taxon>
        <taxon>Pseudomonadota</taxon>
        <taxon>Gammaproteobacteria</taxon>
        <taxon>Cellvibrionales</taxon>
        <taxon>Spongiibacteraceae</taxon>
        <taxon>Spongiibacter</taxon>
    </lineage>
</organism>
<dbReference type="Proteomes" id="UP000765845">
    <property type="component" value="Unassembled WGS sequence"/>
</dbReference>
<comment type="caution">
    <text evidence="2">The sequence shown here is derived from an EMBL/GenBank/DDBJ whole genome shotgun (WGS) entry which is preliminary data.</text>
</comment>
<dbReference type="Gene3D" id="3.90.226.10">
    <property type="entry name" value="2-enoyl-CoA Hydratase, Chain A, domain 1"/>
    <property type="match status" value="1"/>
</dbReference>
<dbReference type="PANTHER" id="PTHR43459:SF1">
    <property type="entry name" value="EG:BACN32G11.4 PROTEIN"/>
    <property type="match status" value="1"/>
</dbReference>
<dbReference type="InterPro" id="IPR029045">
    <property type="entry name" value="ClpP/crotonase-like_dom_sf"/>
</dbReference>
<dbReference type="Pfam" id="PF00378">
    <property type="entry name" value="ECH_1"/>
    <property type="match status" value="2"/>
</dbReference>
<gene>
    <name evidence="2" type="ORF">HCU74_00880</name>
</gene>
<dbReference type="Gene3D" id="1.10.12.10">
    <property type="entry name" value="Lyase 2-enoyl-coa Hydratase, Chain A, domain 2"/>
    <property type="match status" value="1"/>
</dbReference>
<protein>
    <submittedName>
        <fullName evidence="2">Enoyl-CoA hydratase</fullName>
    </submittedName>
</protein>
<reference evidence="2 3" key="1">
    <citation type="submission" date="2020-04" db="EMBL/GenBank/DDBJ databases">
        <authorList>
            <person name="Yoon J."/>
        </authorList>
    </citation>
    <scope>NUCLEOTIDE SEQUENCE [LARGE SCALE GENOMIC DNA]</scope>
    <source>
        <strain evidence="2 3">KMU-166</strain>
    </source>
</reference>
<dbReference type="InterPro" id="IPR001753">
    <property type="entry name" value="Enoyl-CoA_hydra/iso"/>
</dbReference>